<comment type="catalytic activity">
    <reaction evidence="1 12 13">
        <text>ATP-dependent breakage, passage and rejoining of double-stranded DNA.</text>
        <dbReference type="EC" id="5.6.2.2"/>
    </reaction>
</comment>
<evidence type="ECO:0000256" key="15">
    <source>
        <dbReference type="SAM" id="MobiDB-lite"/>
    </source>
</evidence>
<name>A0ABR2HJM6_9EUKA</name>
<dbReference type="SMART" id="SM00433">
    <property type="entry name" value="TOP2c"/>
    <property type="match status" value="1"/>
</dbReference>
<dbReference type="Gene3D" id="3.30.1490.30">
    <property type="match status" value="1"/>
</dbReference>
<feature type="region of interest" description="Disordered" evidence="15">
    <location>
        <begin position="1315"/>
        <end position="1334"/>
    </location>
</feature>
<dbReference type="InterPro" id="IPR001154">
    <property type="entry name" value="TopoII_euk"/>
</dbReference>
<comment type="subunit">
    <text evidence="13">Homodimer.</text>
</comment>
<comment type="function">
    <text evidence="13">Control of topological states of DNA by transient breakage and subsequent rejoining of DNA strands. Topoisomerase II makes double-strand breaks.</text>
</comment>
<evidence type="ECO:0000256" key="6">
    <source>
        <dbReference type="ARBA" id="ARBA00022741"/>
    </source>
</evidence>
<feature type="active site" description="O-(5'-phospho-DNA)-tyrosine intermediate" evidence="12">
    <location>
        <position position="759"/>
    </location>
</feature>
<dbReference type="Gene3D" id="3.30.230.10">
    <property type="match status" value="1"/>
</dbReference>
<organism evidence="17 18">
    <name type="scientific">Tritrichomonas musculus</name>
    <dbReference type="NCBI Taxonomy" id="1915356"/>
    <lineage>
        <taxon>Eukaryota</taxon>
        <taxon>Metamonada</taxon>
        <taxon>Parabasalia</taxon>
        <taxon>Tritrichomonadida</taxon>
        <taxon>Tritrichomonadidae</taxon>
        <taxon>Tritrichomonas</taxon>
    </lineage>
</organism>
<evidence type="ECO:0000256" key="9">
    <source>
        <dbReference type="ARBA" id="ARBA00023029"/>
    </source>
</evidence>
<sequence length="1472" mass="168955">MSFSNNQLREHILKRPENYIGSPNKEISNLWVVENDKFILKKITFVPGLYKIFDEILVNAANNCQLDPATKNIQVEINAEEGFISIWNDGKAIPIEQKKDEADNTSYWIPELTFGHLSTSFNWIPDLAIGVKLANVYSKLFIVEIISYNSHDDKYYEYVQRFTDNMSNIEKPQIKEVNKEQVAVSTKIKFYPDLRFFGMIKLDEDIISLFTKRVYDMAGILSDCSFFLNGNKIAINSFSEYCKQYLQDKEGFLCVNVNDKWQIGISSSPDRVFNQVSFVNSFCTIQGGTHVDYITDQIAKYIIDKCKLSIDTKLVKQFLFIFVNCLIENPCFDSQTRDTLTKPQNQFGNTCEIPEVFLKKIMKTSIPYEIKEYINYAKVMKEEETKIPRLVKYPCRDIEDLVDANEAVKKDSLSCTLIVTIGDCLKTIAINGLSIIGNDYYGVFAFRNTLIFKNDVSSSRLYNSIEIQNFIKILGLKRSMKYDTETSLNELRYGSIILMANQDQDGSNFKGSIIYFIYSLWPDLIRKPGFISEFITPLVKVNMKENLSNKIYFYTIPEFNEWKKNHNENDYIFKFYYGFATANDEEIKDYFLDFKRHKVDFQFTGQNDADKIMLAFDKKLADQRRIRFDEIDSYSAKYLGVDASTISYADFIDKEIILYKNNHNIQEIPSVVDGLKPGQRKVLWTLFKRNMRKREIKVKQLAEKVSQLSACNKSTTSIAEIIVSMAQTFVGSNNINLLYPSGQFGSRLNGGKDFGTPNYIYTRLNEITRKIFHKDDDELLEYFTDEDIQIEPKYYVPIIPMVLVNGNEGIGFGWISSVPCFNPLDVIKNIRHKIKGEDLEEMTPWYSGFTGEIKLDNTTIRWFISGIAREASEQLIEITELPIGTSTSKFEKFLQSLLQEQASPMNKFSKGPLISDFKQYCNGNFVHFDVYCNKNQMDVIKSKGIYEFFNLTKMISTQKMTLFSPDGHIKKYESVNQIIDDFFQIRLKLYEERKDLILKNLNQKSLKISNQIRLLNEFNEGQIELKNASKEKILLLLKERNYDLITKKKPKTDLREEEDNDEEEVFNPEIKKLSDGYDYLVSLFSQGFSQSDLLRLTKKKEEIEKSIQNVMQKQPVEMWMDDLDILEKEYNEFELLRQRKRESEKDDAKSAKEKSKFEPKINQFLSFESAFGSNQSGFEGFNKGATMNAGKGFGGFQGGTSFGQNNDGQSLPTKSAFGSNQSGFGGLNKGAAMNANKRIGGFQGGTSFGQNNDGQSLPTKSAFGSNQSGFGGLNKGAAMSANKRIGGFQDGASSGQNKQFDDNEQLDLHKAAFPNKPDIISPQAGDSSPSFSASVAISKENEAVQQRPIPESSEIPDHLLPIIKREATKLAEKMTAQKFEAVKEEQGNEVENEFTGLQAPFAYQPMNQNQFLNQQWNQMMQMNMMSNYQYNLLLMKQQQIMQQIQYVDPQWQGQLPSENSSSKKKRRRKSHK</sequence>
<dbReference type="InterPro" id="IPR050634">
    <property type="entry name" value="DNA_Topoisomerase_II"/>
</dbReference>
<keyword evidence="7 13" id="KW-0067">ATP-binding</keyword>
<dbReference type="Gene3D" id="3.30.565.10">
    <property type="entry name" value="Histidine kinase-like ATPase, C-terminal domain"/>
    <property type="match status" value="1"/>
</dbReference>
<evidence type="ECO:0000313" key="17">
    <source>
        <dbReference type="EMBL" id="KAK8848034.1"/>
    </source>
</evidence>
<feature type="compositionally biased region" description="Basic residues" evidence="15">
    <location>
        <begin position="1462"/>
        <end position="1472"/>
    </location>
</feature>
<keyword evidence="11 12" id="KW-0413">Isomerase</keyword>
<dbReference type="Pfam" id="PF00204">
    <property type="entry name" value="DNA_gyraseB"/>
    <property type="match status" value="1"/>
</dbReference>
<dbReference type="PRINTS" id="PR01158">
    <property type="entry name" value="TOPISMRASEII"/>
</dbReference>
<evidence type="ECO:0000256" key="12">
    <source>
        <dbReference type="PROSITE-ProRule" id="PRU01384"/>
    </source>
</evidence>
<evidence type="ECO:0000256" key="3">
    <source>
        <dbReference type="ARBA" id="ARBA00001946"/>
    </source>
</evidence>
<dbReference type="InterPro" id="IPR013757">
    <property type="entry name" value="Topo_IIA_A_a_sf"/>
</dbReference>
<dbReference type="Gene3D" id="3.30.1360.40">
    <property type="match status" value="1"/>
</dbReference>
<comment type="cofactor">
    <cofactor evidence="3">
        <name>Mg(2+)</name>
        <dbReference type="ChEBI" id="CHEBI:18420"/>
    </cofactor>
</comment>
<dbReference type="InterPro" id="IPR001241">
    <property type="entry name" value="Topo_IIA"/>
</dbReference>
<evidence type="ECO:0000256" key="5">
    <source>
        <dbReference type="ARBA" id="ARBA00022723"/>
    </source>
</evidence>
<keyword evidence="14" id="KW-0175">Coiled coil</keyword>
<comment type="caution">
    <text evidence="17">The sequence shown here is derived from an EMBL/GenBank/DDBJ whole genome shotgun (WGS) entry which is preliminary data.</text>
</comment>
<dbReference type="SUPFAM" id="SSF55874">
    <property type="entry name" value="ATPase domain of HSP90 chaperone/DNA topoisomerase II/histidine kinase"/>
    <property type="match status" value="1"/>
</dbReference>
<keyword evidence="9 12" id="KW-0799">Topoisomerase</keyword>
<accession>A0ABR2HJM6</accession>
<dbReference type="InterPro" id="IPR031660">
    <property type="entry name" value="TOPRIM_C"/>
</dbReference>
<gene>
    <name evidence="17" type="ORF">M9Y10_019087</name>
</gene>
<dbReference type="SUPFAM" id="SSF56719">
    <property type="entry name" value="Type II DNA topoisomerase"/>
    <property type="match status" value="1"/>
</dbReference>
<dbReference type="PRINTS" id="PR00418">
    <property type="entry name" value="TPI2FAMILY"/>
</dbReference>
<feature type="compositionally biased region" description="Low complexity" evidence="15">
    <location>
        <begin position="1324"/>
        <end position="1334"/>
    </location>
</feature>
<dbReference type="InterPro" id="IPR013758">
    <property type="entry name" value="Topo_IIA_A/C_ab"/>
</dbReference>
<evidence type="ECO:0000256" key="4">
    <source>
        <dbReference type="ARBA" id="ARBA00011080"/>
    </source>
</evidence>
<dbReference type="InterPro" id="IPR020568">
    <property type="entry name" value="Ribosomal_Su5_D2-typ_SF"/>
</dbReference>
<comment type="cofactor">
    <cofactor evidence="2">
        <name>Ca(2+)</name>
        <dbReference type="ChEBI" id="CHEBI:29108"/>
    </cofactor>
</comment>
<keyword evidence="5" id="KW-0479">Metal-binding</keyword>
<dbReference type="InterPro" id="IPR002205">
    <property type="entry name" value="Topo_IIA_dom_A"/>
</dbReference>
<keyword evidence="6 13" id="KW-0547">Nucleotide-binding</keyword>
<dbReference type="SUPFAM" id="SSF54211">
    <property type="entry name" value="Ribosomal protein S5 domain 2-like"/>
    <property type="match status" value="1"/>
</dbReference>
<feature type="coiled-coil region" evidence="14">
    <location>
        <begin position="1093"/>
        <end position="1146"/>
    </location>
</feature>
<dbReference type="SMART" id="SM00434">
    <property type="entry name" value="TOP4c"/>
    <property type="match status" value="1"/>
</dbReference>
<dbReference type="InterPro" id="IPR013760">
    <property type="entry name" value="Topo_IIA-like_dom_sf"/>
</dbReference>
<dbReference type="PANTHER" id="PTHR10169:SF38">
    <property type="entry name" value="DNA TOPOISOMERASE 2"/>
    <property type="match status" value="1"/>
</dbReference>
<dbReference type="EMBL" id="JAPFFF010000027">
    <property type="protein sequence ID" value="KAK8848034.1"/>
    <property type="molecule type" value="Genomic_DNA"/>
</dbReference>
<evidence type="ECO:0000256" key="8">
    <source>
        <dbReference type="ARBA" id="ARBA00022842"/>
    </source>
</evidence>
<evidence type="ECO:0000256" key="11">
    <source>
        <dbReference type="ARBA" id="ARBA00023235"/>
    </source>
</evidence>
<dbReference type="CDD" id="cd03481">
    <property type="entry name" value="TopoIIA_Trans_ScTopoIIA"/>
    <property type="match status" value="1"/>
</dbReference>
<dbReference type="Gene3D" id="3.40.50.670">
    <property type="match status" value="1"/>
</dbReference>
<dbReference type="EC" id="5.6.2.2" evidence="13"/>
<evidence type="ECO:0000256" key="13">
    <source>
        <dbReference type="RuleBase" id="RU362094"/>
    </source>
</evidence>
<evidence type="ECO:0000259" key="16">
    <source>
        <dbReference type="PROSITE" id="PS52040"/>
    </source>
</evidence>
<evidence type="ECO:0000313" key="18">
    <source>
        <dbReference type="Proteomes" id="UP001470230"/>
    </source>
</evidence>
<dbReference type="InterPro" id="IPR014721">
    <property type="entry name" value="Ribsml_uS5_D2-typ_fold_subgr"/>
</dbReference>
<evidence type="ECO:0000256" key="1">
    <source>
        <dbReference type="ARBA" id="ARBA00000185"/>
    </source>
</evidence>
<dbReference type="PANTHER" id="PTHR10169">
    <property type="entry name" value="DNA TOPOISOMERASE/GYRASE"/>
    <property type="match status" value="1"/>
</dbReference>
<comment type="similarity">
    <text evidence="4 13">Belongs to the type II topoisomerase family.</text>
</comment>
<dbReference type="Pfam" id="PF16898">
    <property type="entry name" value="TOPRIM_C"/>
    <property type="match status" value="1"/>
</dbReference>
<keyword evidence="10 12" id="KW-0238">DNA-binding</keyword>
<reference evidence="17 18" key="1">
    <citation type="submission" date="2024-04" db="EMBL/GenBank/DDBJ databases">
        <title>Tritrichomonas musculus Genome.</title>
        <authorList>
            <person name="Alves-Ferreira E."/>
            <person name="Grigg M."/>
            <person name="Lorenzi H."/>
            <person name="Galac M."/>
        </authorList>
    </citation>
    <scope>NUCLEOTIDE SEQUENCE [LARGE SCALE GENOMIC DNA]</scope>
    <source>
        <strain evidence="17 18">EAF2021</strain>
    </source>
</reference>
<dbReference type="InterPro" id="IPR036890">
    <property type="entry name" value="HATPase_C_sf"/>
</dbReference>
<dbReference type="InterPro" id="IPR013759">
    <property type="entry name" value="Topo_IIA_B_C"/>
</dbReference>
<evidence type="ECO:0000256" key="2">
    <source>
        <dbReference type="ARBA" id="ARBA00001913"/>
    </source>
</evidence>
<dbReference type="Gene3D" id="3.90.199.10">
    <property type="entry name" value="Topoisomerase II, domain 5"/>
    <property type="match status" value="1"/>
</dbReference>
<evidence type="ECO:0000256" key="10">
    <source>
        <dbReference type="ARBA" id="ARBA00023125"/>
    </source>
</evidence>
<feature type="domain" description="Topo IIA-type catalytic" evidence="16">
    <location>
        <begin position="668"/>
        <end position="1123"/>
    </location>
</feature>
<dbReference type="Pfam" id="PF00521">
    <property type="entry name" value="DNA_topoisoIV"/>
    <property type="match status" value="1"/>
</dbReference>
<dbReference type="Gene3D" id="1.10.268.10">
    <property type="entry name" value="Topoisomerase, domain 3"/>
    <property type="match status" value="1"/>
</dbReference>
<protein>
    <recommendedName>
        <fullName evidence="13">DNA topoisomerase 2</fullName>
        <ecNumber evidence="13">5.6.2.2</ecNumber>
    </recommendedName>
</protein>
<keyword evidence="8" id="KW-0460">Magnesium</keyword>
<evidence type="ECO:0000256" key="14">
    <source>
        <dbReference type="SAM" id="Coils"/>
    </source>
</evidence>
<dbReference type="PROSITE" id="PS52040">
    <property type="entry name" value="TOPO_IIA"/>
    <property type="match status" value="1"/>
</dbReference>
<keyword evidence="18" id="KW-1185">Reference proteome</keyword>
<feature type="region of interest" description="Disordered" evidence="15">
    <location>
        <begin position="1451"/>
        <end position="1472"/>
    </location>
</feature>
<evidence type="ECO:0000256" key="7">
    <source>
        <dbReference type="ARBA" id="ARBA00022840"/>
    </source>
</evidence>
<dbReference type="Proteomes" id="UP001470230">
    <property type="component" value="Unassembled WGS sequence"/>
</dbReference>
<dbReference type="InterPro" id="IPR013506">
    <property type="entry name" value="Topo_IIA_bsu_dom2"/>
</dbReference>
<proteinExistence type="inferred from homology"/>